<keyword evidence="1" id="KW-1133">Transmembrane helix</keyword>
<evidence type="ECO:0000313" key="2">
    <source>
        <dbReference type="EMBL" id="MFB9947379.1"/>
    </source>
</evidence>
<keyword evidence="1" id="KW-0812">Transmembrane</keyword>
<dbReference type="RefSeq" id="WP_377254704.1">
    <property type="nucleotide sequence ID" value="NZ_JBHMAA010000002.1"/>
</dbReference>
<proteinExistence type="predicted"/>
<feature type="transmembrane region" description="Helical" evidence="1">
    <location>
        <begin position="83"/>
        <end position="101"/>
    </location>
</feature>
<dbReference type="EMBL" id="JBHMAA010000002">
    <property type="protein sequence ID" value="MFB9947379.1"/>
    <property type="molecule type" value="Genomic_DNA"/>
</dbReference>
<evidence type="ECO:0000256" key="1">
    <source>
        <dbReference type="SAM" id="Phobius"/>
    </source>
</evidence>
<protein>
    <submittedName>
        <fullName evidence="2">Uncharacterized protein</fullName>
    </submittedName>
</protein>
<reference evidence="2 3" key="1">
    <citation type="submission" date="2024-09" db="EMBL/GenBank/DDBJ databases">
        <authorList>
            <person name="Sun Q."/>
            <person name="Mori K."/>
        </authorList>
    </citation>
    <scope>NUCLEOTIDE SEQUENCE [LARGE SCALE GENOMIC DNA]</scope>
    <source>
        <strain evidence="2 3">TBRC 4938</strain>
    </source>
</reference>
<accession>A0ABV6ABB9</accession>
<name>A0ABV6ABB9_9HYPH</name>
<dbReference type="Proteomes" id="UP001589692">
    <property type="component" value="Unassembled WGS sequence"/>
</dbReference>
<feature type="transmembrane region" description="Helical" evidence="1">
    <location>
        <begin position="31"/>
        <end position="49"/>
    </location>
</feature>
<keyword evidence="3" id="KW-1185">Reference proteome</keyword>
<organism evidence="2 3">
    <name type="scientific">Rhizobium puerariae</name>
    <dbReference type="NCBI Taxonomy" id="1585791"/>
    <lineage>
        <taxon>Bacteria</taxon>
        <taxon>Pseudomonadati</taxon>
        <taxon>Pseudomonadota</taxon>
        <taxon>Alphaproteobacteria</taxon>
        <taxon>Hyphomicrobiales</taxon>
        <taxon>Rhizobiaceae</taxon>
        <taxon>Rhizobium/Agrobacterium group</taxon>
        <taxon>Rhizobium</taxon>
    </lineage>
</organism>
<keyword evidence="1" id="KW-0472">Membrane</keyword>
<gene>
    <name evidence="2" type="ORF">ACFFP0_00895</name>
</gene>
<evidence type="ECO:0000313" key="3">
    <source>
        <dbReference type="Proteomes" id="UP001589692"/>
    </source>
</evidence>
<comment type="caution">
    <text evidence="2">The sequence shown here is derived from an EMBL/GenBank/DDBJ whole genome shotgun (WGS) entry which is preliminary data.</text>
</comment>
<sequence length="102" mass="9871">MGEFQLIAIAMVVAVIGGAVAARLTQTEIWKGAAVAAAACAAAVAAFFVPGFDRSLSMPLAGLAGAGVSGALLGLSAPATANILIGAAVPPMLGFVIMEMAA</sequence>